<proteinExistence type="predicted"/>
<evidence type="ECO:0000256" key="1">
    <source>
        <dbReference type="SAM" id="MobiDB-lite"/>
    </source>
</evidence>
<feature type="compositionally biased region" description="Basic residues" evidence="1">
    <location>
        <begin position="202"/>
        <end position="213"/>
    </location>
</feature>
<gene>
    <name evidence="2" type="ORF">Vretifemale_15471</name>
    <name evidence="3" type="ORF">Vretimale_1613</name>
</gene>
<dbReference type="Proteomes" id="UP000722791">
    <property type="component" value="Unassembled WGS sequence"/>
</dbReference>
<evidence type="ECO:0000313" key="3">
    <source>
        <dbReference type="EMBL" id="GIL95632.1"/>
    </source>
</evidence>
<feature type="compositionally biased region" description="Polar residues" evidence="1">
    <location>
        <begin position="133"/>
        <end position="145"/>
    </location>
</feature>
<keyword evidence="4" id="KW-1185">Reference proteome</keyword>
<comment type="caution">
    <text evidence="2">The sequence shown here is derived from an EMBL/GenBank/DDBJ whole genome shotgun (WGS) entry which is preliminary data.</text>
</comment>
<dbReference type="OrthoDB" id="4217619at2759"/>
<feature type="region of interest" description="Disordered" evidence="1">
    <location>
        <begin position="227"/>
        <end position="268"/>
    </location>
</feature>
<accession>A0A8J4CRF9</accession>
<dbReference type="Proteomes" id="UP000747110">
    <property type="component" value="Unassembled WGS sequence"/>
</dbReference>
<feature type="region of interest" description="Disordered" evidence="1">
    <location>
        <begin position="98"/>
        <end position="215"/>
    </location>
</feature>
<sequence length="268" mass="28794">MASNEFIASDAFGDFFFFGSSNSSNEPMAPPSSAESPSRTGAAVFMFPVRSRAAPSNKQLICTSSVDSSHYIRLDPTPDATATLVLRAPTRETDRACKQGPNIDDDVATNGGHDPAKPEMQSGVEYGYGRSASLDTGNAPNNRDQCQPPDTAVPIAGDGKMKTSLSLSPEENPWPHSQYMAPYRSGSSGGSSGGGGPGGANQHHHHHHHHHNGWHSTEWWRSFSSSRLNEMTTEEPDKRSPEMLKVPYTGGAEPMYVLVHGSDPVKSD</sequence>
<evidence type="ECO:0000313" key="4">
    <source>
        <dbReference type="Proteomes" id="UP000747110"/>
    </source>
</evidence>
<dbReference type="AlphaFoldDB" id="A0A8J4CRF9"/>
<organism evidence="2 4">
    <name type="scientific">Volvox reticuliferus</name>
    <dbReference type="NCBI Taxonomy" id="1737510"/>
    <lineage>
        <taxon>Eukaryota</taxon>
        <taxon>Viridiplantae</taxon>
        <taxon>Chlorophyta</taxon>
        <taxon>core chlorophytes</taxon>
        <taxon>Chlorophyceae</taxon>
        <taxon>CS clade</taxon>
        <taxon>Chlamydomonadales</taxon>
        <taxon>Volvocaceae</taxon>
        <taxon>Volvox</taxon>
    </lineage>
</organism>
<evidence type="ECO:0000313" key="2">
    <source>
        <dbReference type="EMBL" id="GIL87501.1"/>
    </source>
</evidence>
<dbReference type="EMBL" id="BNCP01000039">
    <property type="protein sequence ID" value="GIL87501.1"/>
    <property type="molecule type" value="Genomic_DNA"/>
</dbReference>
<name>A0A8J4CRF9_9CHLO</name>
<dbReference type="EMBL" id="BNCQ01000002">
    <property type="protein sequence ID" value="GIL95632.1"/>
    <property type="molecule type" value="Genomic_DNA"/>
</dbReference>
<protein>
    <submittedName>
        <fullName evidence="2">Uncharacterized protein</fullName>
    </submittedName>
</protein>
<reference evidence="2" key="1">
    <citation type="journal article" date="2021" name="Proc. Natl. Acad. Sci. U.S.A.">
        <title>Three genomes in the algal genus Volvox reveal the fate of a haploid sex-determining region after a transition to homothallism.</title>
        <authorList>
            <person name="Yamamoto K."/>
            <person name="Hamaji T."/>
            <person name="Kawai-Toyooka H."/>
            <person name="Matsuzaki R."/>
            <person name="Takahashi F."/>
            <person name="Nishimura Y."/>
            <person name="Kawachi M."/>
            <person name="Noguchi H."/>
            <person name="Minakuchi Y."/>
            <person name="Umen J.G."/>
            <person name="Toyoda A."/>
            <person name="Nozaki H."/>
        </authorList>
    </citation>
    <scope>NUCLEOTIDE SEQUENCE</scope>
    <source>
        <strain evidence="3">NIES-3785</strain>
        <strain evidence="2">NIES-3786</strain>
    </source>
</reference>
<feature type="compositionally biased region" description="Gly residues" evidence="1">
    <location>
        <begin position="187"/>
        <end position="199"/>
    </location>
</feature>